<dbReference type="Proteomes" id="UP000660729">
    <property type="component" value="Unassembled WGS sequence"/>
</dbReference>
<proteinExistence type="predicted"/>
<keyword evidence="3" id="KW-1185">Reference proteome</keyword>
<evidence type="ECO:0000313" key="2">
    <source>
        <dbReference type="EMBL" id="KAF7195799.1"/>
    </source>
</evidence>
<evidence type="ECO:0000313" key="3">
    <source>
        <dbReference type="Proteomes" id="UP000660729"/>
    </source>
</evidence>
<feature type="compositionally biased region" description="Basic residues" evidence="1">
    <location>
        <begin position="21"/>
        <end position="30"/>
    </location>
</feature>
<feature type="compositionally biased region" description="Basic and acidic residues" evidence="1">
    <location>
        <begin position="46"/>
        <end position="59"/>
    </location>
</feature>
<sequence length="181" mass="19734">MPAGTQCGVSHRGKDNEQRRSKAKDKSKKNAAKEERRSPWSNSVAKDSEPDAARDKPQDKFGCQDGDPPVQTAPVASTLASASAQKPRNLAPFATRTKALHHTKRPTPIGQRYLRSPAIKDIPSRLSQVPRQLVPFADTAQHVPHAKRAKTGETSYVPKAVARPEAPTHGMHHHTSGLLHS</sequence>
<reference evidence="2" key="1">
    <citation type="submission" date="2020-04" db="EMBL/GenBank/DDBJ databases">
        <title>Draft genome resource of the tomato pathogen Pseudocercospora fuligena.</title>
        <authorList>
            <person name="Zaccaron A."/>
        </authorList>
    </citation>
    <scope>NUCLEOTIDE SEQUENCE</scope>
    <source>
        <strain evidence="2">PF001</strain>
    </source>
</reference>
<evidence type="ECO:0000256" key="1">
    <source>
        <dbReference type="SAM" id="MobiDB-lite"/>
    </source>
</evidence>
<protein>
    <submittedName>
        <fullName evidence="2">Uncharacterized protein</fullName>
    </submittedName>
</protein>
<feature type="compositionally biased region" description="Polar residues" evidence="1">
    <location>
        <begin position="74"/>
        <end position="86"/>
    </location>
</feature>
<comment type="caution">
    <text evidence="2">The sequence shown here is derived from an EMBL/GenBank/DDBJ whole genome shotgun (WGS) entry which is preliminary data.</text>
</comment>
<accession>A0A8H6RRC7</accession>
<gene>
    <name evidence="2" type="ORF">HII31_02816</name>
</gene>
<name>A0A8H6RRC7_9PEZI</name>
<dbReference type="AlphaFoldDB" id="A0A8H6RRC7"/>
<organism evidence="2 3">
    <name type="scientific">Pseudocercospora fuligena</name>
    <dbReference type="NCBI Taxonomy" id="685502"/>
    <lineage>
        <taxon>Eukaryota</taxon>
        <taxon>Fungi</taxon>
        <taxon>Dikarya</taxon>
        <taxon>Ascomycota</taxon>
        <taxon>Pezizomycotina</taxon>
        <taxon>Dothideomycetes</taxon>
        <taxon>Dothideomycetidae</taxon>
        <taxon>Mycosphaerellales</taxon>
        <taxon>Mycosphaerellaceae</taxon>
        <taxon>Pseudocercospora</taxon>
    </lineage>
</organism>
<feature type="region of interest" description="Disordered" evidence="1">
    <location>
        <begin position="1"/>
        <end position="100"/>
    </location>
</feature>
<dbReference type="EMBL" id="JABCIY010000036">
    <property type="protein sequence ID" value="KAF7195799.1"/>
    <property type="molecule type" value="Genomic_DNA"/>
</dbReference>